<sequence length="71" mass="8283">MENDPSKVTLFSKKKMENDPSGAANIPLFWSFFTFKPHFKPHPDGAIVFQRVHILIIWDYKLSRACPIIHK</sequence>
<reference evidence="2" key="1">
    <citation type="journal article" date="2011" name="Nature">
        <title>Genome sequence and analysis of the tuber crop potato.</title>
        <authorList>
            <consortium name="The Potato Genome Sequencing Consortium"/>
        </authorList>
    </citation>
    <scope>NUCLEOTIDE SEQUENCE [LARGE SCALE GENOMIC DNA]</scope>
    <source>
        <strain evidence="2">cv. DM1-3 516 R44</strain>
    </source>
</reference>
<evidence type="ECO:0000313" key="1">
    <source>
        <dbReference type="EnsemblPlants" id="PGSC0003DMT400081502"/>
    </source>
</evidence>
<accession>M1D4W7</accession>
<keyword evidence="2" id="KW-1185">Reference proteome</keyword>
<organism evidence="1 2">
    <name type="scientific">Solanum tuberosum</name>
    <name type="common">Potato</name>
    <dbReference type="NCBI Taxonomy" id="4113"/>
    <lineage>
        <taxon>Eukaryota</taxon>
        <taxon>Viridiplantae</taxon>
        <taxon>Streptophyta</taxon>
        <taxon>Embryophyta</taxon>
        <taxon>Tracheophyta</taxon>
        <taxon>Spermatophyta</taxon>
        <taxon>Magnoliopsida</taxon>
        <taxon>eudicotyledons</taxon>
        <taxon>Gunneridae</taxon>
        <taxon>Pentapetalae</taxon>
        <taxon>asterids</taxon>
        <taxon>lamiids</taxon>
        <taxon>Solanales</taxon>
        <taxon>Solanaceae</taxon>
        <taxon>Solanoideae</taxon>
        <taxon>Solaneae</taxon>
        <taxon>Solanum</taxon>
    </lineage>
</organism>
<dbReference type="HOGENOM" id="CLU_2744936_0_0_1"/>
<dbReference type="PaxDb" id="4113-PGSC0003DMT400081502"/>
<name>M1D4W7_SOLTU</name>
<dbReference type="InParanoid" id="M1D4W7"/>
<dbReference type="Gramene" id="PGSC0003DMT400081502">
    <property type="protein sequence ID" value="PGSC0003DMT400081502"/>
    <property type="gene ID" value="PGSC0003DMG400031888"/>
</dbReference>
<dbReference type="AlphaFoldDB" id="M1D4W7"/>
<dbReference type="Proteomes" id="UP000011115">
    <property type="component" value="Unassembled WGS sequence"/>
</dbReference>
<protein>
    <submittedName>
        <fullName evidence="1">Auxin response factor 2</fullName>
    </submittedName>
</protein>
<dbReference type="EnsemblPlants" id="PGSC0003DMT400081502">
    <property type="protein sequence ID" value="PGSC0003DMT400081502"/>
    <property type="gene ID" value="PGSC0003DMG400031888"/>
</dbReference>
<proteinExistence type="predicted"/>
<reference evidence="1" key="2">
    <citation type="submission" date="2015-06" db="UniProtKB">
        <authorList>
            <consortium name="EnsemblPlants"/>
        </authorList>
    </citation>
    <scope>IDENTIFICATION</scope>
    <source>
        <strain evidence="1">DM1-3 516 R44</strain>
    </source>
</reference>
<evidence type="ECO:0000313" key="2">
    <source>
        <dbReference type="Proteomes" id="UP000011115"/>
    </source>
</evidence>